<dbReference type="Proteomes" id="UP001484239">
    <property type="component" value="Unassembled WGS sequence"/>
</dbReference>
<accession>A0ABU9E3T2</accession>
<dbReference type="Gene3D" id="1.10.10.10">
    <property type="entry name" value="Winged helix-like DNA-binding domain superfamily/Winged helix DNA-binding domain"/>
    <property type="match status" value="1"/>
</dbReference>
<reference evidence="2 3" key="1">
    <citation type="submission" date="2024-02" db="EMBL/GenBank/DDBJ databases">
        <title>A novel Gemmatimonadota bacterium.</title>
        <authorList>
            <person name="Du Z.-J."/>
            <person name="Ye Y.-Q."/>
        </authorList>
    </citation>
    <scope>NUCLEOTIDE SEQUENCE [LARGE SCALE GENOMIC DNA]</scope>
    <source>
        <strain evidence="2 3">DH-20</strain>
    </source>
</reference>
<dbReference type="Pfam" id="PF03551">
    <property type="entry name" value="PadR"/>
    <property type="match status" value="1"/>
</dbReference>
<evidence type="ECO:0000259" key="1">
    <source>
        <dbReference type="Pfam" id="PF03551"/>
    </source>
</evidence>
<sequence length="105" mass="11436">MSPRDQVTFNAALVLQAIRLGHAYGFEVMRVTELPSGTVYPILRRLEGTGLVRSEWEDASSAHGDARPARRYYRITPEGAAALEVALERIAAQRSLLGPQAGSAE</sequence>
<organism evidence="2 3">
    <name type="scientific">Gaopeijia maritima</name>
    <dbReference type="NCBI Taxonomy" id="3119007"/>
    <lineage>
        <taxon>Bacteria</taxon>
        <taxon>Pseudomonadati</taxon>
        <taxon>Gemmatimonadota</taxon>
        <taxon>Longimicrobiia</taxon>
        <taxon>Gaopeijiales</taxon>
        <taxon>Gaopeijiaceae</taxon>
        <taxon>Gaopeijia</taxon>
    </lineage>
</organism>
<keyword evidence="3" id="KW-1185">Reference proteome</keyword>
<protein>
    <submittedName>
        <fullName evidence="2">PadR family transcriptional regulator</fullName>
    </submittedName>
</protein>
<proteinExistence type="predicted"/>
<comment type="caution">
    <text evidence="2">The sequence shown here is derived from an EMBL/GenBank/DDBJ whole genome shotgun (WGS) entry which is preliminary data.</text>
</comment>
<dbReference type="InterPro" id="IPR052509">
    <property type="entry name" value="Metal_resp_DNA-bind_regulator"/>
</dbReference>
<dbReference type="SUPFAM" id="SSF46785">
    <property type="entry name" value="Winged helix' DNA-binding domain"/>
    <property type="match status" value="1"/>
</dbReference>
<dbReference type="InterPro" id="IPR005149">
    <property type="entry name" value="Tscrpt_reg_PadR_N"/>
</dbReference>
<evidence type="ECO:0000313" key="3">
    <source>
        <dbReference type="Proteomes" id="UP001484239"/>
    </source>
</evidence>
<dbReference type="EMBL" id="JBBHLI010000001">
    <property type="protein sequence ID" value="MEK9499396.1"/>
    <property type="molecule type" value="Genomic_DNA"/>
</dbReference>
<gene>
    <name evidence="2" type="ORF">WI372_00200</name>
</gene>
<dbReference type="InterPro" id="IPR036390">
    <property type="entry name" value="WH_DNA-bd_sf"/>
</dbReference>
<name>A0ABU9E3T2_9BACT</name>
<dbReference type="PANTHER" id="PTHR33169:SF14">
    <property type="entry name" value="TRANSCRIPTIONAL REGULATOR RV3488"/>
    <property type="match status" value="1"/>
</dbReference>
<evidence type="ECO:0000313" key="2">
    <source>
        <dbReference type="EMBL" id="MEK9499396.1"/>
    </source>
</evidence>
<feature type="domain" description="Transcription regulator PadR N-terminal" evidence="1">
    <location>
        <begin position="31"/>
        <end position="84"/>
    </location>
</feature>
<dbReference type="PANTHER" id="PTHR33169">
    <property type="entry name" value="PADR-FAMILY TRANSCRIPTIONAL REGULATOR"/>
    <property type="match status" value="1"/>
</dbReference>
<dbReference type="InterPro" id="IPR036388">
    <property type="entry name" value="WH-like_DNA-bd_sf"/>
</dbReference>
<dbReference type="RefSeq" id="WP_405276057.1">
    <property type="nucleotide sequence ID" value="NZ_JBBHLI010000001.1"/>
</dbReference>